<reference evidence="1 2" key="1">
    <citation type="journal article" date="2011" name="Int. J. Syst. Evol. Microbiol.">
        <title>Zhongshania antarctica gen. nov., sp. nov. and Zhongshania guokunii sp. nov., gammaproteobacteria respectively isolated from coastal attached (fast) ice and surface seawater of the Antarctic.</title>
        <authorList>
            <person name="Li H.J."/>
            <person name="Zhang X.Y."/>
            <person name="Chen C.X."/>
            <person name="Zhang Y.J."/>
            <person name="Gao Z.M."/>
            <person name="Yu Y."/>
            <person name="Chen X.L."/>
            <person name="Chen B."/>
            <person name="Zhang Y.Z."/>
        </authorList>
    </citation>
    <scope>NUCLEOTIDE SEQUENCE [LARGE SCALE GENOMIC DNA]</scope>
    <source>
        <strain evidence="1 2">15-R06ZXC-3</strain>
    </source>
</reference>
<proteinExistence type="predicted"/>
<organism evidence="1 2">
    <name type="scientific">Thioclava arctica</name>
    <dbReference type="NCBI Taxonomy" id="3238301"/>
    <lineage>
        <taxon>Bacteria</taxon>
        <taxon>Pseudomonadati</taxon>
        <taxon>Pseudomonadota</taxon>
        <taxon>Alphaproteobacteria</taxon>
        <taxon>Rhodobacterales</taxon>
        <taxon>Paracoccaceae</taxon>
        <taxon>Thioclava</taxon>
    </lineage>
</organism>
<accession>A0ABV3TPD5</accession>
<protein>
    <recommendedName>
        <fullName evidence="3">SOS response-associated peptidase</fullName>
    </recommendedName>
</protein>
<gene>
    <name evidence="1" type="ORF">AB4874_17930</name>
</gene>
<dbReference type="Gene3D" id="3.90.1680.10">
    <property type="entry name" value="SOS response associated peptidase-like"/>
    <property type="match status" value="1"/>
</dbReference>
<evidence type="ECO:0000313" key="2">
    <source>
        <dbReference type="Proteomes" id="UP001557465"/>
    </source>
</evidence>
<sequence length="45" mass="5056">MHPKAMPVILTKPDEWQVWLSAPIEAAQGLQRPMPDGDLVCIEDQ</sequence>
<dbReference type="InterPro" id="IPR036590">
    <property type="entry name" value="SRAP-like"/>
</dbReference>
<keyword evidence="2" id="KW-1185">Reference proteome</keyword>
<dbReference type="Proteomes" id="UP001557465">
    <property type="component" value="Unassembled WGS sequence"/>
</dbReference>
<comment type="caution">
    <text evidence="1">The sequence shown here is derived from an EMBL/GenBank/DDBJ whole genome shotgun (WGS) entry which is preliminary data.</text>
</comment>
<dbReference type="RefSeq" id="WP_368393009.1">
    <property type="nucleotide sequence ID" value="NZ_JBFRYC010000016.1"/>
</dbReference>
<name>A0ABV3TPD5_9RHOB</name>
<evidence type="ECO:0008006" key="3">
    <source>
        <dbReference type="Google" id="ProtNLM"/>
    </source>
</evidence>
<dbReference type="SUPFAM" id="SSF143081">
    <property type="entry name" value="BB1717-like"/>
    <property type="match status" value="1"/>
</dbReference>
<evidence type="ECO:0000313" key="1">
    <source>
        <dbReference type="EMBL" id="MEX1663480.1"/>
    </source>
</evidence>
<dbReference type="EMBL" id="JBFRYC010000016">
    <property type="protein sequence ID" value="MEX1663480.1"/>
    <property type="molecule type" value="Genomic_DNA"/>
</dbReference>